<feature type="active site" evidence="6">
    <location>
        <position position="14"/>
    </location>
</feature>
<name>A0A9D2IZN4_9FIRM</name>
<dbReference type="GO" id="GO:0004725">
    <property type="term" value="F:protein tyrosine phosphatase activity"/>
    <property type="evidence" value="ECO:0007669"/>
    <property type="project" value="UniProtKB-EC"/>
</dbReference>
<dbReference type="Proteomes" id="UP000824035">
    <property type="component" value="Unassembled WGS sequence"/>
</dbReference>
<feature type="active site" description="Proton donor" evidence="6">
    <location>
        <position position="123"/>
    </location>
</feature>
<protein>
    <recommendedName>
        <fullName evidence="2">protein-tyrosine-phosphatase</fullName>
        <ecNumber evidence="2">3.1.3.48</ecNumber>
    </recommendedName>
</protein>
<dbReference type="PANTHER" id="PTHR11717:SF7">
    <property type="entry name" value="LOW MOLECULAR WEIGHT PHOSPHOTYROSINE PROTEIN PHOSPHATASE"/>
    <property type="match status" value="1"/>
</dbReference>
<evidence type="ECO:0000256" key="3">
    <source>
        <dbReference type="ARBA" id="ARBA00022801"/>
    </source>
</evidence>
<dbReference type="InterPro" id="IPR017867">
    <property type="entry name" value="Tyr_phospatase_low_mol_wt"/>
</dbReference>
<evidence type="ECO:0000256" key="6">
    <source>
        <dbReference type="PIRSR" id="PIRSR617867-1"/>
    </source>
</evidence>
<dbReference type="EMBL" id="DXBV01000034">
    <property type="protein sequence ID" value="HIZ30369.1"/>
    <property type="molecule type" value="Genomic_DNA"/>
</dbReference>
<accession>A0A9D2IZN4</accession>
<sequence>MTKILFVCHGNICRSPMAEFVMKDLVKKAGFGAQFTIASAATSTEEIGNPVYPPARQMLAQHGISCAGKTARQVRRGEYADWDLFIGMDFANLRNMERIFGGDPERKIHALLDYTARPGEVADPWYTGDFEATWRDVLAGCTGLLNSLT</sequence>
<dbReference type="PRINTS" id="PR00719">
    <property type="entry name" value="LMWPTPASE"/>
</dbReference>
<dbReference type="PANTHER" id="PTHR11717">
    <property type="entry name" value="LOW MOLECULAR WEIGHT PROTEIN TYROSINE PHOSPHATASE"/>
    <property type="match status" value="1"/>
</dbReference>
<feature type="active site" description="Nucleophile" evidence="6">
    <location>
        <position position="8"/>
    </location>
</feature>
<reference evidence="8" key="1">
    <citation type="journal article" date="2021" name="PeerJ">
        <title>Extensive microbial diversity within the chicken gut microbiome revealed by metagenomics and culture.</title>
        <authorList>
            <person name="Gilroy R."/>
            <person name="Ravi A."/>
            <person name="Getino M."/>
            <person name="Pursley I."/>
            <person name="Horton D.L."/>
            <person name="Alikhan N.F."/>
            <person name="Baker D."/>
            <person name="Gharbi K."/>
            <person name="Hall N."/>
            <person name="Watson M."/>
            <person name="Adriaenssens E.M."/>
            <person name="Foster-Nyarko E."/>
            <person name="Jarju S."/>
            <person name="Secka A."/>
            <person name="Antonio M."/>
            <person name="Oren A."/>
            <person name="Chaudhuri R.R."/>
            <person name="La Ragione R."/>
            <person name="Hildebrand F."/>
            <person name="Pallen M.J."/>
        </authorList>
    </citation>
    <scope>NUCLEOTIDE SEQUENCE</scope>
    <source>
        <strain evidence="8">ChiGjej4B4-18154</strain>
    </source>
</reference>
<comment type="caution">
    <text evidence="8">The sequence shown here is derived from an EMBL/GenBank/DDBJ whole genome shotgun (WGS) entry which is preliminary data.</text>
</comment>
<evidence type="ECO:0000313" key="8">
    <source>
        <dbReference type="EMBL" id="HIZ30369.1"/>
    </source>
</evidence>
<evidence type="ECO:0000256" key="1">
    <source>
        <dbReference type="ARBA" id="ARBA00011063"/>
    </source>
</evidence>
<dbReference type="InterPro" id="IPR036196">
    <property type="entry name" value="Ptyr_pPase_sf"/>
</dbReference>
<dbReference type="SUPFAM" id="SSF52788">
    <property type="entry name" value="Phosphotyrosine protein phosphatases I"/>
    <property type="match status" value="1"/>
</dbReference>
<reference evidence="8" key="2">
    <citation type="submission" date="2021-04" db="EMBL/GenBank/DDBJ databases">
        <authorList>
            <person name="Gilroy R."/>
        </authorList>
    </citation>
    <scope>NUCLEOTIDE SEQUENCE</scope>
    <source>
        <strain evidence="8">ChiGjej4B4-18154</strain>
    </source>
</reference>
<dbReference type="InterPro" id="IPR050438">
    <property type="entry name" value="LMW_PTPase"/>
</dbReference>
<evidence type="ECO:0000313" key="9">
    <source>
        <dbReference type="Proteomes" id="UP000824035"/>
    </source>
</evidence>
<dbReference type="InterPro" id="IPR023485">
    <property type="entry name" value="Ptyr_pPase"/>
</dbReference>
<proteinExistence type="inferred from homology"/>
<dbReference type="CDD" id="cd16343">
    <property type="entry name" value="LMWPTP"/>
    <property type="match status" value="1"/>
</dbReference>
<dbReference type="EC" id="3.1.3.48" evidence="2"/>
<dbReference type="SMART" id="SM00226">
    <property type="entry name" value="LMWPc"/>
    <property type="match status" value="1"/>
</dbReference>
<keyword evidence="3" id="KW-0378">Hydrolase</keyword>
<evidence type="ECO:0000256" key="4">
    <source>
        <dbReference type="ARBA" id="ARBA00022912"/>
    </source>
</evidence>
<comment type="similarity">
    <text evidence="1">Belongs to the low molecular weight phosphotyrosine protein phosphatase family.</text>
</comment>
<dbReference type="Pfam" id="PF01451">
    <property type="entry name" value="LMWPc"/>
    <property type="match status" value="1"/>
</dbReference>
<evidence type="ECO:0000259" key="7">
    <source>
        <dbReference type="SMART" id="SM00226"/>
    </source>
</evidence>
<comment type="catalytic activity">
    <reaction evidence="5">
        <text>O-phospho-L-tyrosyl-[protein] + H2O = L-tyrosyl-[protein] + phosphate</text>
        <dbReference type="Rhea" id="RHEA:10684"/>
        <dbReference type="Rhea" id="RHEA-COMP:10136"/>
        <dbReference type="Rhea" id="RHEA-COMP:20101"/>
        <dbReference type="ChEBI" id="CHEBI:15377"/>
        <dbReference type="ChEBI" id="CHEBI:43474"/>
        <dbReference type="ChEBI" id="CHEBI:46858"/>
        <dbReference type="ChEBI" id="CHEBI:61978"/>
        <dbReference type="EC" id="3.1.3.48"/>
    </reaction>
</comment>
<organism evidence="8 9">
    <name type="scientific">Candidatus Allofournierella merdipullorum</name>
    <dbReference type="NCBI Taxonomy" id="2838595"/>
    <lineage>
        <taxon>Bacteria</taxon>
        <taxon>Bacillati</taxon>
        <taxon>Bacillota</taxon>
        <taxon>Clostridia</taxon>
        <taxon>Eubacteriales</taxon>
        <taxon>Oscillospiraceae</taxon>
        <taxon>Allofournierella</taxon>
    </lineage>
</organism>
<evidence type="ECO:0000256" key="5">
    <source>
        <dbReference type="ARBA" id="ARBA00051722"/>
    </source>
</evidence>
<gene>
    <name evidence="8" type="ORF">H9813_03930</name>
</gene>
<keyword evidence="4" id="KW-0904">Protein phosphatase</keyword>
<dbReference type="Gene3D" id="3.40.50.2300">
    <property type="match status" value="1"/>
</dbReference>
<evidence type="ECO:0000256" key="2">
    <source>
        <dbReference type="ARBA" id="ARBA00013064"/>
    </source>
</evidence>
<dbReference type="AlphaFoldDB" id="A0A9D2IZN4"/>
<feature type="domain" description="Phosphotyrosine protein phosphatase I" evidence="7">
    <location>
        <begin position="2"/>
        <end position="147"/>
    </location>
</feature>